<dbReference type="Proteomes" id="UP000280296">
    <property type="component" value="Unassembled WGS sequence"/>
</dbReference>
<evidence type="ECO:0000256" key="2">
    <source>
        <dbReference type="ARBA" id="ARBA00022898"/>
    </source>
</evidence>
<name>A0A432MM05_9BACT</name>
<evidence type="ECO:0000256" key="4">
    <source>
        <dbReference type="PIRSR" id="PIRSR618319-50"/>
    </source>
</evidence>
<accession>A0A432MM05</accession>
<keyword evidence="2 4" id="KW-0663">Pyridoxal phosphate</keyword>
<dbReference type="PANTHER" id="PTHR32328:SF0">
    <property type="entry name" value="L-SERYL-TRNA(SEC) SELENIUM TRANSFERASE"/>
    <property type="match status" value="1"/>
</dbReference>
<dbReference type="InterPro" id="IPR015421">
    <property type="entry name" value="PyrdxlP-dep_Trfase_major"/>
</dbReference>
<dbReference type="GO" id="GO:0008483">
    <property type="term" value="F:transaminase activity"/>
    <property type="evidence" value="ECO:0007669"/>
    <property type="project" value="UniProtKB-KW"/>
</dbReference>
<dbReference type="AlphaFoldDB" id="A0A432MM05"/>
<dbReference type="SUPFAM" id="SSF53383">
    <property type="entry name" value="PLP-dependent transferases"/>
    <property type="match status" value="1"/>
</dbReference>
<dbReference type="InterPro" id="IPR018319">
    <property type="entry name" value="SelA-like"/>
</dbReference>
<dbReference type="PANTHER" id="PTHR32328">
    <property type="entry name" value="L-SERYL-TRNA(SEC) SELENIUM TRANSFERASE"/>
    <property type="match status" value="1"/>
</dbReference>
<reference evidence="5 6" key="1">
    <citation type="submission" date="2018-12" db="EMBL/GenBank/DDBJ databases">
        <authorList>
            <person name="Toschakov S.V."/>
        </authorList>
    </citation>
    <scope>NUCLEOTIDE SEQUENCE [LARGE SCALE GENOMIC DNA]</scope>
    <source>
        <strain evidence="5 6">GM2012</strain>
    </source>
</reference>
<gene>
    <name evidence="5" type="ORF">TsocGM_08225</name>
</gene>
<evidence type="ECO:0000256" key="1">
    <source>
        <dbReference type="ARBA" id="ARBA00001933"/>
    </source>
</evidence>
<comment type="cofactor">
    <cofactor evidence="1 4">
        <name>pyridoxal 5'-phosphate</name>
        <dbReference type="ChEBI" id="CHEBI:597326"/>
    </cofactor>
</comment>
<dbReference type="GO" id="GO:0004125">
    <property type="term" value="F:L-seryl-tRNA(Sec) selenium transferase activity"/>
    <property type="evidence" value="ECO:0007669"/>
    <property type="project" value="TreeGrafter"/>
</dbReference>
<comment type="caution">
    <text evidence="5">The sequence shown here is derived from an EMBL/GenBank/DDBJ whole genome shotgun (WGS) entry which is preliminary data.</text>
</comment>
<dbReference type="Pfam" id="PF03841">
    <property type="entry name" value="SelA"/>
    <property type="match status" value="1"/>
</dbReference>
<evidence type="ECO:0000313" key="6">
    <source>
        <dbReference type="Proteomes" id="UP000280296"/>
    </source>
</evidence>
<sequence>MRMTIDPRTIRRPTMIQPFRTRRRTFFASLAGLPGLHLLASEGRAAPREDARTPAAGRDVIGELGVRSFINAAGTFTALTGSLMPPEVVSAIQVAARKYVRLEDLHNAVGARIAELLGCEAALVTAGCASALSLATAACVAGDDPERIRRLPDTQGMKDEVLVQRTHRVGYDHAIRNAGVRMIEVETREELERAISDRTAMMFFFNAADPRGQIHREEFIEIGKSHGIPTLLDAAADVPPVDNLWKYTKMGFDLVGFSGGKGLRGPQSSGLLLGRKDLIEAAKLNNSPNSDSLCRTNKVNKEEIVGMLVALERYLQLDHDAIWKEWEGRCHRIIEALSEFDDVQTEIYVPEIANAVPHLRIRWDSEKRGIRPSEAVEKLRNGDPSIEPSPGSGRRDVVIGVWMMEPGDDAIVGDRLREILAGA</sequence>
<keyword evidence="6" id="KW-1185">Reference proteome</keyword>
<keyword evidence="5" id="KW-0808">Transferase</keyword>
<protein>
    <submittedName>
        <fullName evidence="5">Aminotransferase class V-fold PLP-dependent enzyme</fullName>
    </submittedName>
</protein>
<dbReference type="EMBL" id="RYZH01000012">
    <property type="protein sequence ID" value="RUL88310.1"/>
    <property type="molecule type" value="Genomic_DNA"/>
</dbReference>
<organism evidence="5 6">
    <name type="scientific">Tautonia sociabilis</name>
    <dbReference type="NCBI Taxonomy" id="2080755"/>
    <lineage>
        <taxon>Bacteria</taxon>
        <taxon>Pseudomonadati</taxon>
        <taxon>Planctomycetota</taxon>
        <taxon>Planctomycetia</taxon>
        <taxon>Isosphaerales</taxon>
        <taxon>Isosphaeraceae</taxon>
        <taxon>Tautonia</taxon>
    </lineage>
</organism>
<reference evidence="5 6" key="2">
    <citation type="submission" date="2019-01" db="EMBL/GenBank/DDBJ databases">
        <title>Tautonia sociabilis, a novel thermotolerant planctomycete of Isosphaeraceae family, isolated from a 4000 m deep subterranean habitat.</title>
        <authorList>
            <person name="Kovaleva O.L."/>
            <person name="Elcheninov A.G."/>
            <person name="Van Heerden E."/>
            <person name="Toshchakov S.V."/>
            <person name="Novikov A."/>
            <person name="Bonch-Osmolovskaya E.A."/>
            <person name="Kublanov I.V."/>
        </authorList>
    </citation>
    <scope>NUCLEOTIDE SEQUENCE [LARGE SCALE GENOMIC DNA]</scope>
    <source>
        <strain evidence="5 6">GM2012</strain>
    </source>
</reference>
<keyword evidence="5" id="KW-0032">Aminotransferase</keyword>
<evidence type="ECO:0000313" key="5">
    <source>
        <dbReference type="EMBL" id="RUL88310.1"/>
    </source>
</evidence>
<proteinExistence type="inferred from homology"/>
<dbReference type="InterPro" id="IPR015424">
    <property type="entry name" value="PyrdxlP-dep_Trfase"/>
</dbReference>
<evidence type="ECO:0000256" key="3">
    <source>
        <dbReference type="ARBA" id="ARBA00044507"/>
    </source>
</evidence>
<feature type="modified residue" description="N6-(pyridoxal phosphate)lysine" evidence="4">
    <location>
        <position position="261"/>
    </location>
</feature>
<comment type="similarity">
    <text evidence="3">Belongs to the SelA family.</text>
</comment>
<dbReference type="Gene3D" id="3.40.640.10">
    <property type="entry name" value="Type I PLP-dependent aspartate aminotransferase-like (Major domain)"/>
    <property type="match status" value="1"/>
</dbReference>